<feature type="region of interest" description="Disordered" evidence="2">
    <location>
        <begin position="328"/>
        <end position="355"/>
    </location>
</feature>
<organism evidence="3">
    <name type="scientific">Trypanosoma vivax (strain Y486)</name>
    <dbReference type="NCBI Taxonomy" id="1055687"/>
    <lineage>
        <taxon>Eukaryota</taxon>
        <taxon>Discoba</taxon>
        <taxon>Euglenozoa</taxon>
        <taxon>Kinetoplastea</taxon>
        <taxon>Metakinetoplastina</taxon>
        <taxon>Trypanosomatida</taxon>
        <taxon>Trypanosomatidae</taxon>
        <taxon>Trypanosoma</taxon>
        <taxon>Duttonella</taxon>
    </lineage>
</organism>
<feature type="region of interest" description="Disordered" evidence="2">
    <location>
        <begin position="26"/>
        <end position="76"/>
    </location>
</feature>
<sequence length="493" mass="54568">MEVTMERIHEDLDIIRAVLLRTSIQQTPTEESGKHAEPTHDAVVDSNPLRQDSCGAGHASYPDGRSMDDGRASSSNNDTMMEVRRLRQQVEVLSGAQLSKSKLEVQLASCEAALRQSVQAHSALSRKEQEQQKQLMKATSALQESQSELFLWRERHQRLQREAHLFQQELDGLATQCGQLQTTVAQLTQSVHQVGSENSGLRQSLQIKKEECEALHNVQEELTNSIAREKALSQEIHALRESNAESKGYFEAAAAEISARREYWAAVQEQHEAIVRALRVTQESVREWEARFATECIGAPTELFSAGIEGRVGVIEVDAMGMVDSSINSDLSGVNTNDERESKEDGISRNGGGASGEDVVDSLEAKIVDLALHLQAQQVAAETAKDCQSTLAAATVHDSRELLEARHALATRRAEWENLTDANVRLQAALVARENYVEALQEFAMSLLDELTELSLYLFKVETHMATAVVKGTGRQRATGVDVVRQQRWHVGT</sequence>
<evidence type="ECO:0000256" key="2">
    <source>
        <dbReference type="SAM" id="MobiDB-lite"/>
    </source>
</evidence>
<feature type="compositionally biased region" description="Basic and acidic residues" evidence="2">
    <location>
        <begin position="337"/>
        <end position="347"/>
    </location>
</feature>
<accession>G0U5M7</accession>
<feature type="coiled-coil region" evidence="1">
    <location>
        <begin position="128"/>
        <end position="176"/>
    </location>
</feature>
<gene>
    <name evidence="3" type="ORF">TVY486_1002310</name>
</gene>
<proteinExistence type="predicted"/>
<dbReference type="VEuPathDB" id="TriTrypDB:TvY486_1002310"/>
<evidence type="ECO:0000256" key="1">
    <source>
        <dbReference type="SAM" id="Coils"/>
    </source>
</evidence>
<dbReference type="EMBL" id="HE573026">
    <property type="protein sequence ID" value="CCC51178.1"/>
    <property type="molecule type" value="Genomic_DNA"/>
</dbReference>
<dbReference type="OMA" id="CAYQRYF"/>
<dbReference type="AlphaFoldDB" id="G0U5M7"/>
<evidence type="ECO:0000313" key="3">
    <source>
        <dbReference type="EMBL" id="CCC51178.1"/>
    </source>
</evidence>
<name>G0U5M7_TRYVY</name>
<feature type="compositionally biased region" description="Basic and acidic residues" evidence="2">
    <location>
        <begin position="31"/>
        <end position="43"/>
    </location>
</feature>
<keyword evidence="1" id="KW-0175">Coiled coil</keyword>
<protein>
    <submittedName>
        <fullName evidence="3">Uncharacterized protein</fullName>
    </submittedName>
</protein>
<reference evidence="3" key="1">
    <citation type="journal article" date="2012" name="Proc. Natl. Acad. Sci. U.S.A.">
        <title>Antigenic diversity is generated by distinct evolutionary mechanisms in African trypanosome species.</title>
        <authorList>
            <person name="Jackson A.P."/>
            <person name="Berry A."/>
            <person name="Aslett M."/>
            <person name="Allison H.C."/>
            <person name="Burton P."/>
            <person name="Vavrova-Anderson J."/>
            <person name="Brown R."/>
            <person name="Browne H."/>
            <person name="Corton N."/>
            <person name="Hauser H."/>
            <person name="Gamble J."/>
            <person name="Gilderthorp R."/>
            <person name="Marcello L."/>
            <person name="McQuillan J."/>
            <person name="Otto T.D."/>
            <person name="Quail M.A."/>
            <person name="Sanders M.J."/>
            <person name="van Tonder A."/>
            <person name="Ginger M.L."/>
            <person name="Field M.C."/>
            <person name="Barry J.D."/>
            <person name="Hertz-Fowler C."/>
            <person name="Berriman M."/>
        </authorList>
    </citation>
    <scope>NUCLEOTIDE SEQUENCE</scope>
    <source>
        <strain evidence="3">Y486</strain>
    </source>
</reference>